<keyword evidence="2" id="KW-1185">Reference proteome</keyword>
<organism evidence="1 2">
    <name type="scientific">Eretmocerus hayati</name>
    <dbReference type="NCBI Taxonomy" id="131215"/>
    <lineage>
        <taxon>Eukaryota</taxon>
        <taxon>Metazoa</taxon>
        <taxon>Ecdysozoa</taxon>
        <taxon>Arthropoda</taxon>
        <taxon>Hexapoda</taxon>
        <taxon>Insecta</taxon>
        <taxon>Pterygota</taxon>
        <taxon>Neoptera</taxon>
        <taxon>Endopterygota</taxon>
        <taxon>Hymenoptera</taxon>
        <taxon>Apocrita</taxon>
        <taxon>Proctotrupomorpha</taxon>
        <taxon>Chalcidoidea</taxon>
        <taxon>Aphelinidae</taxon>
        <taxon>Aphelininae</taxon>
        <taxon>Eretmocerus</taxon>
    </lineage>
</organism>
<reference evidence="1" key="1">
    <citation type="submission" date="2023-04" db="EMBL/GenBank/DDBJ databases">
        <title>A chromosome-level genome assembly of the parasitoid wasp Eretmocerus hayati.</title>
        <authorList>
            <person name="Zhong Y."/>
            <person name="Liu S."/>
            <person name="Liu Y."/>
        </authorList>
    </citation>
    <scope>NUCLEOTIDE SEQUENCE</scope>
    <source>
        <strain evidence="1">ZJU_SS_LIU_2023</strain>
    </source>
</reference>
<gene>
    <name evidence="1" type="ORF">QAD02_019399</name>
</gene>
<sequence length="2155" mass="242009">MIAENQKFVLVVSHVEAEGELLKIWAQTDHKLVTTVRSMLDKIHDNTHKSEIPVPQAVMPHTFCFARNAANQFCRAKVLASRSDGLFFVQFVDYGYSQYVPIYHLRSIVNSPETAYLGSLPEAASVFILANVRPFGNTWADDVIKQIRSILVNNQYIGIYKTVDSYKLLKFYVMNQDFGDMLIQRNMAVSSTSYKAESAEYTSTVPVQPMRAPQSVSHAIQRTQPAQNYSPAQREIKPNSFKALQLEIDSVHEVYISYVEDGPWKFSVQLKEMMPFLENMMEDINSRRHEPLRESPIAGTVCLGEHSQTGKLCRVVLNSPGVESCKAYFADYGHHEILPFSKIFQIPDEFIIPSVFSIRFTLSGIMNWSVTEELKDHFGGLVAGKMLKLKVCRGPMSPLTQYCELFLGSKNIKEPLSQMYPEVCQPAYIEAKKLPLGSVEAVFVTYVETTAKFFVQIEKDSNQLNQLMDRVDQSSEVADKLTKAQVHNGMPCIARYSQDQQWYRALVCDKSNCEKIRVFYVDYGNEDVVSIEDLRQISLELVKSLPKQAIKCALNSSVPLDPEIVKYFEELVLEKTLQMKVLGTHDDINLVELNDGCTTTESTADDIAGLLKSLEISKKQEVRSCSAGAARGSVKPQQIDRTSENWRADQNQSRTPKSNGFGPYDPSTPKYRKEDENQQRYASDSRSNDHSNRSFDNDRHGNVSNDTRRSPSVNNDRFDSSRTSNSSGNGATGAFSTEKSNGSLTDRLQVGRVEKNQSGNDMTIRSNGVTHDQSKAMMSSEEPSLNSSRVTASTPICRMPPPNITIGAVKNCVMVYFTNLTNFYIQLCPDNEELDGVMDNIYAIYGDRKGKIVQVSDVRPGLHCVAQYSSDGEWYRAVVDSVDNGSAKVLFVDYGNVDTVPFDKIKELEAPVSQVPMQAVHCKLFGIKSNWTKEESSDFADRVDNKTLEAEFILEENGVYQVLVKILDPNTPSSGYINEELSGGVDVMKLKDAVRNKSASSSRGNSVASLDVVPLDQKWPIATLELGSQHEVFITWFINPHKFYCQLADQDEAFLQMMSEIPPAYANQDPVSQPLKIGSSVMAISPSDGALYRAEVVEFNDVGHPYVHFVDYGDRALVEPSKVFPVDKRFMILPKHAILCGLDKVLPATGSEWPNSDEASKFFDGEKCVSTFLENKNGTYMILLSADGNDVAKTLVDNGLAVVPISCKAPPVFVKQEPVTIDMSMLEGQNLHVRVSSVESVEKFYVQFKSAEACQAVVDSYVVVEGSEMLKLPGQLSGAQNQAVECGLLDISRSPSSDDMLKKLVSGKDVIINVESVQNTRLIVRLFDTNGQIIKVINHQKSEEISPVCNLPILGSTHKVVVTWIKDFKSIWLQRVADGTVASQLLDSMYDFYSNQDSQPLNTALVHAALSCDGNWYRVKILKTEGSEAEVVLLDYGNIEKIPTQNLRNLDPHFFLPHQLAIEVSLTVDSPFSTKQQQNILEPIFHEKEMVATLFNIKRQWIADICIDGQKLSEKLISMVPIKKEMEDEPVELVKEEELSKPETKPLQVEVIPEMVAGQKYEVYIAHSDNPNQVWLHRREEATAIDDFSAQLQDLAPTLQDCTGDLEVKSLCLAKYSLDEQWYRAEVLDSDEEITMVRFIDYGNADTIYNNKGHLKQMTDEFKSVKRYAVLCKLDVVPADNSLEWSEEACNRFKDLANPEKIFEALVITPGSPLRIDLLEGEQSISQLLIDEGLASRMSGNEVPNDEFVEEEFDPRSAFTSYTKSADEFWLQEEKNVSDLRMIDDRLLMANVLPDLQEFKKGMLCVAHYPDDNCFYRAKIVSHSDDGTEVYYIDYGNSAKTKILKVMPDDLMKFPSLTRKCRLATPDGIDQWSAEAHEEFKELACGGETVFLLDVIEEGETNLVRLTLKDGSKDVAQILVEKCEKSSKTPPPTDEGLITKKDVEEDIKYIACDVRPPPIGEENLENANICVVSYVHSPADFSIQKKSQFSILDQITERLSDVELFDEVSRIEPGKILAAKYDEDHMWYRSKVLSHDARGTEVLYFDYGNTGVTTSMSDLRELPEDLAKIPPLAIKCSLLKPDGIETWSNSTCDKWRDMVDSGMTEFFYKYLSVADDSKSDQPNIVSLFLDEHDVIDTLMNHEQSKLGDAYSPTGT</sequence>
<proteinExistence type="predicted"/>
<protein>
    <submittedName>
        <fullName evidence="1">Uncharacterized protein</fullName>
    </submittedName>
</protein>
<evidence type="ECO:0000313" key="1">
    <source>
        <dbReference type="EMBL" id="KAJ8683607.1"/>
    </source>
</evidence>
<name>A0ACC2PMM1_9HYME</name>
<accession>A0ACC2PMM1</accession>
<comment type="caution">
    <text evidence="1">The sequence shown here is derived from an EMBL/GenBank/DDBJ whole genome shotgun (WGS) entry which is preliminary data.</text>
</comment>
<dbReference type="EMBL" id="CM056741">
    <property type="protein sequence ID" value="KAJ8683607.1"/>
    <property type="molecule type" value="Genomic_DNA"/>
</dbReference>
<evidence type="ECO:0000313" key="2">
    <source>
        <dbReference type="Proteomes" id="UP001239111"/>
    </source>
</evidence>
<feature type="non-terminal residue" evidence="1">
    <location>
        <position position="2155"/>
    </location>
</feature>
<dbReference type="Proteomes" id="UP001239111">
    <property type="component" value="Chromosome 1"/>
</dbReference>